<protein>
    <submittedName>
        <fullName evidence="1">Uncharacterized protein</fullName>
    </submittedName>
</protein>
<keyword evidence="2" id="KW-1185">Reference proteome</keyword>
<evidence type="ECO:0000313" key="1">
    <source>
        <dbReference type="EMBL" id="SFQ15109.1"/>
    </source>
</evidence>
<organism evidence="1 2">
    <name type="scientific">Halolamina pelagica</name>
    <dbReference type="NCBI Taxonomy" id="699431"/>
    <lineage>
        <taxon>Archaea</taxon>
        <taxon>Methanobacteriati</taxon>
        <taxon>Methanobacteriota</taxon>
        <taxon>Stenosarchaea group</taxon>
        <taxon>Halobacteria</taxon>
        <taxon>Halobacteriales</taxon>
        <taxon>Haloferacaceae</taxon>
    </lineage>
</organism>
<name>A0A1I5W5V4_9EURY</name>
<dbReference type="AlphaFoldDB" id="A0A1I5W5V4"/>
<reference evidence="2" key="1">
    <citation type="submission" date="2016-10" db="EMBL/GenBank/DDBJ databases">
        <authorList>
            <person name="Varghese N."/>
            <person name="Submissions S."/>
        </authorList>
    </citation>
    <scope>NUCLEOTIDE SEQUENCE [LARGE SCALE GENOMIC DNA]</scope>
    <source>
        <strain evidence="2">CGMCC 1.10329</strain>
    </source>
</reference>
<sequence length="177" mass="20224">MTELIEDLPGDWERYRVSEDPNPTYTYRHQYLDVEVSVLAMDAEEIDPELDAEYSYSISLRWAADLVGVVEDFFDGPGEITTRGDARDWTLALLTQIEQQFEPGDTDYVSRAMSATMGQQTTGESSSRVSDAETCPACDAPFFQFRGMDTYEQAQNHFAYMDDEEHEGWDVSLEERP</sequence>
<gene>
    <name evidence="1" type="ORF">SAMN05216277_12320</name>
</gene>
<dbReference type="EMBL" id="FOXI01000023">
    <property type="protein sequence ID" value="SFQ15109.1"/>
    <property type="molecule type" value="Genomic_DNA"/>
</dbReference>
<accession>A0A1I5W5V4</accession>
<dbReference type="RefSeq" id="WP_074880745.1">
    <property type="nucleotide sequence ID" value="NZ_FOXI01000023.1"/>
</dbReference>
<dbReference type="Proteomes" id="UP000183769">
    <property type="component" value="Unassembled WGS sequence"/>
</dbReference>
<proteinExistence type="predicted"/>
<dbReference type="OrthoDB" id="200156at2157"/>
<evidence type="ECO:0000313" key="2">
    <source>
        <dbReference type="Proteomes" id="UP000183769"/>
    </source>
</evidence>